<dbReference type="InParanoid" id="A0A7R8UEY3"/>
<dbReference type="GO" id="GO:0005789">
    <property type="term" value="C:endoplasmic reticulum membrane"/>
    <property type="evidence" value="ECO:0007669"/>
    <property type="project" value="UniProtKB-SubCell"/>
</dbReference>
<feature type="transmembrane region" description="Helical" evidence="15">
    <location>
        <begin position="6"/>
        <end position="22"/>
    </location>
</feature>
<feature type="binding site" description="axial binding residue" evidence="13">
    <location>
        <position position="443"/>
    </location>
    <ligand>
        <name>heme</name>
        <dbReference type="ChEBI" id="CHEBI:30413"/>
    </ligand>
    <ligandPart>
        <name>Fe</name>
        <dbReference type="ChEBI" id="CHEBI:18248"/>
    </ligandPart>
</feature>
<dbReference type="GO" id="GO:0016705">
    <property type="term" value="F:oxidoreductase activity, acting on paired donors, with incorporation or reduction of molecular oxygen"/>
    <property type="evidence" value="ECO:0007669"/>
    <property type="project" value="InterPro"/>
</dbReference>
<dbReference type="OMA" id="VIAHCAF"/>
<sequence>MNITFGALYFIIAILTILFLFFKRRFSYWKNRGVPYIEPTIPHGNLKDVGKSKHFVEAMDEIYYACKKKSPFAGSYFSISPVAVITDLDLIKTVLIRDFHFFRDRSNYCNEEDDPLSGTLFFVQGERWTTLRKKLSPAFTSGKMKFMYPTLLNVCDRLVEHLSEVIQVENDIEVKDVLGRYTTDVIGECAFGIECNSLRNPKAEFRKFGAKVFNAPKYSKLVKEFLGQCPEIGRFFRMKLFSDDVIEFFLGTITETIEFREKNNVHRNDFIDLLIQMKNDKNPDAPHLTMLEIVAQVFGFFLAAFETSSSAMSFSLYELAVNPDLQEKARQEVNEVLNKHNGEMTYDTIMDMNYVGLVMTESIRKYPVLMAVTRKAVEDYKVPGTDKIIEKGTGVVIPIYSIHHDPEIYPNPDVFDPERFRQEEVGRRHPMAFLGFGDGPRNCIGMRFGVMQSRLGLAKLLKNFRVKLSPKMSVPLKLDPNALVLSSLGGLYLVLEKI</sequence>
<evidence type="ECO:0000256" key="6">
    <source>
        <dbReference type="ARBA" id="ARBA00022723"/>
    </source>
</evidence>
<dbReference type="PRINTS" id="PR00463">
    <property type="entry name" value="EP450I"/>
</dbReference>
<evidence type="ECO:0000256" key="11">
    <source>
        <dbReference type="ARBA" id="ARBA00023033"/>
    </source>
</evidence>
<evidence type="ECO:0000256" key="5">
    <source>
        <dbReference type="ARBA" id="ARBA00022617"/>
    </source>
</evidence>
<dbReference type="GO" id="GO:0020037">
    <property type="term" value="F:heme binding"/>
    <property type="evidence" value="ECO:0007669"/>
    <property type="project" value="InterPro"/>
</dbReference>
<keyword evidence="5 13" id="KW-0349">Heme</keyword>
<evidence type="ECO:0000256" key="8">
    <source>
        <dbReference type="ARBA" id="ARBA00022848"/>
    </source>
</evidence>
<keyword evidence="17" id="KW-1185">Reference proteome</keyword>
<keyword evidence="11 14" id="KW-0503">Monooxygenase</keyword>
<keyword evidence="12 15" id="KW-0472">Membrane</keyword>
<dbReference type="OrthoDB" id="2789670at2759"/>
<evidence type="ECO:0000256" key="4">
    <source>
        <dbReference type="ARBA" id="ARBA00010617"/>
    </source>
</evidence>
<dbReference type="InterPro" id="IPR017972">
    <property type="entry name" value="Cyt_P450_CS"/>
</dbReference>
<dbReference type="GO" id="GO:0005506">
    <property type="term" value="F:iron ion binding"/>
    <property type="evidence" value="ECO:0007669"/>
    <property type="project" value="InterPro"/>
</dbReference>
<dbReference type="InterPro" id="IPR036396">
    <property type="entry name" value="Cyt_P450_sf"/>
</dbReference>
<keyword evidence="15" id="KW-1133">Transmembrane helix</keyword>
<evidence type="ECO:0000256" key="14">
    <source>
        <dbReference type="RuleBase" id="RU000461"/>
    </source>
</evidence>
<evidence type="ECO:0000313" key="16">
    <source>
        <dbReference type="EMBL" id="CAD7079467.1"/>
    </source>
</evidence>
<dbReference type="EMBL" id="LR899009">
    <property type="protein sequence ID" value="CAD7079467.1"/>
    <property type="molecule type" value="Genomic_DNA"/>
</dbReference>
<keyword evidence="6 13" id="KW-0479">Metal-binding</keyword>
<evidence type="ECO:0000256" key="1">
    <source>
        <dbReference type="ARBA" id="ARBA00001971"/>
    </source>
</evidence>
<keyword evidence="15" id="KW-0812">Transmembrane</keyword>
<evidence type="ECO:0000256" key="3">
    <source>
        <dbReference type="ARBA" id="ARBA00004406"/>
    </source>
</evidence>
<protein>
    <recommendedName>
        <fullName evidence="18">Cytochrome P450</fullName>
    </recommendedName>
</protein>
<evidence type="ECO:0000256" key="9">
    <source>
        <dbReference type="ARBA" id="ARBA00023002"/>
    </source>
</evidence>
<dbReference type="InterPro" id="IPR002401">
    <property type="entry name" value="Cyt_P450_E_grp-I"/>
</dbReference>
<gene>
    <name evidence="16" type="ORF">HERILL_LOCUS2681</name>
</gene>
<evidence type="ECO:0000256" key="10">
    <source>
        <dbReference type="ARBA" id="ARBA00023004"/>
    </source>
</evidence>
<dbReference type="InterPro" id="IPR050476">
    <property type="entry name" value="Insect_CytP450_Detox"/>
</dbReference>
<dbReference type="PANTHER" id="PTHR24292:SF100">
    <property type="entry name" value="CYTOCHROME P450 6A16, ISOFORM B-RELATED"/>
    <property type="match status" value="1"/>
</dbReference>
<evidence type="ECO:0000256" key="12">
    <source>
        <dbReference type="ARBA" id="ARBA00023136"/>
    </source>
</evidence>
<dbReference type="PROSITE" id="PS00086">
    <property type="entry name" value="CYTOCHROME_P450"/>
    <property type="match status" value="1"/>
</dbReference>
<keyword evidence="7" id="KW-0256">Endoplasmic reticulum</keyword>
<evidence type="ECO:0000256" key="13">
    <source>
        <dbReference type="PIRSR" id="PIRSR602401-1"/>
    </source>
</evidence>
<dbReference type="PANTHER" id="PTHR24292">
    <property type="entry name" value="CYTOCHROME P450"/>
    <property type="match status" value="1"/>
</dbReference>
<keyword evidence="8" id="KW-0492">Microsome</keyword>
<evidence type="ECO:0008006" key="18">
    <source>
        <dbReference type="Google" id="ProtNLM"/>
    </source>
</evidence>
<dbReference type="Proteomes" id="UP000594454">
    <property type="component" value="Chromosome 1"/>
</dbReference>
<organism evidence="16 17">
    <name type="scientific">Hermetia illucens</name>
    <name type="common">Black soldier fly</name>
    <dbReference type="NCBI Taxonomy" id="343691"/>
    <lineage>
        <taxon>Eukaryota</taxon>
        <taxon>Metazoa</taxon>
        <taxon>Ecdysozoa</taxon>
        <taxon>Arthropoda</taxon>
        <taxon>Hexapoda</taxon>
        <taxon>Insecta</taxon>
        <taxon>Pterygota</taxon>
        <taxon>Neoptera</taxon>
        <taxon>Endopterygota</taxon>
        <taxon>Diptera</taxon>
        <taxon>Brachycera</taxon>
        <taxon>Stratiomyomorpha</taxon>
        <taxon>Stratiomyidae</taxon>
        <taxon>Hermetiinae</taxon>
        <taxon>Hermetia</taxon>
    </lineage>
</organism>
<comment type="cofactor">
    <cofactor evidence="1 13">
        <name>heme</name>
        <dbReference type="ChEBI" id="CHEBI:30413"/>
    </cofactor>
</comment>
<dbReference type="Pfam" id="PF00067">
    <property type="entry name" value="p450"/>
    <property type="match status" value="1"/>
</dbReference>
<evidence type="ECO:0000256" key="15">
    <source>
        <dbReference type="SAM" id="Phobius"/>
    </source>
</evidence>
<evidence type="ECO:0000256" key="2">
    <source>
        <dbReference type="ARBA" id="ARBA00004174"/>
    </source>
</evidence>
<evidence type="ECO:0000313" key="17">
    <source>
        <dbReference type="Proteomes" id="UP000594454"/>
    </source>
</evidence>
<dbReference type="AlphaFoldDB" id="A0A7R8UEY3"/>
<accession>A0A7R8UEY3</accession>
<evidence type="ECO:0000256" key="7">
    <source>
        <dbReference type="ARBA" id="ARBA00022824"/>
    </source>
</evidence>
<comment type="similarity">
    <text evidence="4 14">Belongs to the cytochrome P450 family.</text>
</comment>
<keyword evidence="9 14" id="KW-0560">Oxidoreductase</keyword>
<dbReference type="InterPro" id="IPR001128">
    <property type="entry name" value="Cyt_P450"/>
</dbReference>
<proteinExistence type="inferred from homology"/>
<keyword evidence="10 13" id="KW-0408">Iron</keyword>
<dbReference type="PRINTS" id="PR00385">
    <property type="entry name" value="P450"/>
</dbReference>
<name>A0A7R8UEY3_HERIL</name>
<dbReference type="FunFam" id="1.10.630.10:FF:000042">
    <property type="entry name" value="Cytochrome P450"/>
    <property type="match status" value="1"/>
</dbReference>
<comment type="subcellular location">
    <subcellularLocation>
        <location evidence="3">Endoplasmic reticulum membrane</location>
        <topology evidence="3">Peripheral membrane protein</topology>
    </subcellularLocation>
    <subcellularLocation>
        <location evidence="2">Microsome membrane</location>
        <topology evidence="2">Peripheral membrane protein</topology>
    </subcellularLocation>
</comment>
<dbReference type="GO" id="GO:0004497">
    <property type="term" value="F:monooxygenase activity"/>
    <property type="evidence" value="ECO:0007669"/>
    <property type="project" value="UniProtKB-KW"/>
</dbReference>
<dbReference type="CDD" id="cd11056">
    <property type="entry name" value="CYP6-like"/>
    <property type="match status" value="1"/>
</dbReference>
<dbReference type="Gene3D" id="1.10.630.10">
    <property type="entry name" value="Cytochrome P450"/>
    <property type="match status" value="1"/>
</dbReference>
<reference evidence="16 17" key="1">
    <citation type="submission" date="2020-11" db="EMBL/GenBank/DDBJ databases">
        <authorList>
            <person name="Wallbank WR R."/>
            <person name="Pardo Diaz C."/>
            <person name="Kozak K."/>
            <person name="Martin S."/>
            <person name="Jiggins C."/>
            <person name="Moest M."/>
            <person name="Warren A I."/>
            <person name="Generalovic N T."/>
            <person name="Byers J.R.P. K."/>
            <person name="Montejo-Kovacevich G."/>
            <person name="Yen C E."/>
        </authorList>
    </citation>
    <scope>NUCLEOTIDE SEQUENCE [LARGE SCALE GENOMIC DNA]</scope>
</reference>
<dbReference type="SUPFAM" id="SSF48264">
    <property type="entry name" value="Cytochrome P450"/>
    <property type="match status" value="1"/>
</dbReference>